<keyword evidence="1" id="KW-0472">Membrane</keyword>
<dbReference type="STRING" id="572478.Vdis_0506"/>
<dbReference type="EMBL" id="CP002100">
    <property type="protein sequence ID" value="ADN49905.1"/>
    <property type="molecule type" value="Genomic_DNA"/>
</dbReference>
<dbReference type="HOGENOM" id="CLU_582195_0_0_2"/>
<dbReference type="GeneID" id="9751426"/>
<dbReference type="InterPro" id="IPR011047">
    <property type="entry name" value="Quinoprotein_ADH-like_sf"/>
</dbReference>
<dbReference type="Proteomes" id="UP000006681">
    <property type="component" value="Chromosome"/>
</dbReference>
<dbReference type="AlphaFoldDB" id="E1QUH9"/>
<keyword evidence="1" id="KW-1133">Transmembrane helix</keyword>
<feature type="transmembrane region" description="Helical" evidence="1">
    <location>
        <begin position="122"/>
        <end position="145"/>
    </location>
</feature>
<feature type="transmembrane region" description="Helical" evidence="1">
    <location>
        <begin position="50"/>
        <end position="69"/>
    </location>
</feature>
<feature type="transmembrane region" description="Helical" evidence="1">
    <location>
        <begin position="9"/>
        <end position="30"/>
    </location>
</feature>
<evidence type="ECO:0000256" key="1">
    <source>
        <dbReference type="SAM" id="Phobius"/>
    </source>
</evidence>
<proteinExistence type="predicted"/>
<dbReference type="RefSeq" id="WP_013335630.1">
    <property type="nucleotide sequence ID" value="NC_014537.1"/>
</dbReference>
<keyword evidence="3" id="KW-1185">Reference proteome</keyword>
<gene>
    <name evidence="2" type="ordered locus">Vdis_0506</name>
</gene>
<dbReference type="eggNOG" id="arCOG02562">
    <property type="taxonomic scope" value="Archaea"/>
</dbReference>
<evidence type="ECO:0000313" key="2">
    <source>
        <dbReference type="EMBL" id="ADN49905.1"/>
    </source>
</evidence>
<feature type="transmembrane region" description="Helical" evidence="1">
    <location>
        <begin position="90"/>
        <end position="110"/>
    </location>
</feature>
<reference evidence="2 3" key="1">
    <citation type="journal article" date="2010" name="Stand. Genomic Sci.">
        <title>Complete genome sequence of Vulcanisaeta distributa type strain (IC-017).</title>
        <authorList>
            <person name="Mavromatis K."/>
            <person name="Sikorski J."/>
            <person name="Pabst E."/>
            <person name="Teshima H."/>
            <person name="Lapidus A."/>
            <person name="Lucas S."/>
            <person name="Nolan M."/>
            <person name="Glavina Del Rio T."/>
            <person name="Cheng J.F."/>
            <person name="Bruce D."/>
            <person name="Goodwin L."/>
            <person name="Pitluck S."/>
            <person name="Liolios K."/>
            <person name="Ivanova N."/>
            <person name="Mikhailova N."/>
            <person name="Pati A."/>
            <person name="Chen A."/>
            <person name="Palaniappan K."/>
            <person name="Land M."/>
            <person name="Hauser L."/>
            <person name="Chang Y.J."/>
            <person name="Jeffries C.D."/>
            <person name="Rohde M."/>
            <person name="Spring S."/>
            <person name="Goker M."/>
            <person name="Wirth R."/>
            <person name="Woyke T."/>
            <person name="Bristow J."/>
            <person name="Eisen J.A."/>
            <person name="Markowitz V."/>
            <person name="Hugenholtz P."/>
            <person name="Klenk H.P."/>
            <person name="Kyrpides N.C."/>
        </authorList>
    </citation>
    <scope>NUCLEOTIDE SEQUENCE [LARGE SCALE GENOMIC DNA]</scope>
    <source>
        <strain evidence="3">DSM 14429 / JCM 11212 / NBRC 100878 / IC-017</strain>
    </source>
</reference>
<feature type="transmembrane region" description="Helical" evidence="1">
    <location>
        <begin position="324"/>
        <end position="342"/>
    </location>
</feature>
<dbReference type="KEGG" id="vdi:Vdis_0506"/>
<feature type="transmembrane region" description="Helical" evidence="1">
    <location>
        <begin position="463"/>
        <end position="481"/>
    </location>
</feature>
<dbReference type="OrthoDB" id="387209at2157"/>
<sequence>MVGRINTKALLIMIIIALVITDAYLIYTYLLAPPLPYVKVLGYYGDYDVASVYKGILVLYEVSLASINLKGVNITSGRYVWMDTIYIPGLLPLIRFIPIGNKLFVATYSLYGGIHDDQESPIVANVTMINIFTGKIINYTVLVAVSSTRYYMAMDAIGEDVYVVIIPLSDPLRPVNTTIIDLRLLGREPYGVEVWRTEVVNSCIPLSIVAMGIKRFGNYVLVTVSCNNKPLTYVLNASNGKLMLRADVGSDVYGIAGDTLIYQCGGKICGLDFISNRTWVLPIIGSVTSVTVSGDKALVLTTTGYTIWAYGISSNGSLLFRRELWTYTAPLMLCSVGLRYTFMAKSYPIRDYALIIILPEGIWYISGGGFGCMPQSIVILNLSNGHVVISVTKPAWIAYLYAYPYSFNNLWQALDINYLSNDYVVYSINNAPNSRTFHHQYNYYLTTPKAITNEWWYYLINDTPYIALATTALLIALAIFYKKLH</sequence>
<organism evidence="2 3">
    <name type="scientific">Vulcanisaeta distributa (strain DSM 14429 / JCM 11212 / NBRC 100878 / IC-017)</name>
    <dbReference type="NCBI Taxonomy" id="572478"/>
    <lineage>
        <taxon>Archaea</taxon>
        <taxon>Thermoproteota</taxon>
        <taxon>Thermoprotei</taxon>
        <taxon>Thermoproteales</taxon>
        <taxon>Thermoproteaceae</taxon>
        <taxon>Vulcanisaeta</taxon>
    </lineage>
</organism>
<name>E1QUH9_VULDI</name>
<keyword evidence="1" id="KW-0812">Transmembrane</keyword>
<reference evidence="3" key="2">
    <citation type="journal article" date="2010" name="Stand. Genomic Sci.">
        <title>Complete genome sequence of Vulcanisaeta distributa type strain (IC-017T).</title>
        <authorList>
            <person name="Mavromatis K."/>
            <person name="Sikorski J."/>
            <person name="Pabst E."/>
            <person name="Teshima H."/>
            <person name="Lapidus A."/>
            <person name="Lucas S."/>
            <person name="Nolan M."/>
            <person name="Glavina Del Rio T."/>
            <person name="Cheng J."/>
            <person name="Bruce D."/>
            <person name="Goodwin L."/>
            <person name="Pitluck S."/>
            <person name="Liolios K."/>
            <person name="Ivanova N."/>
            <person name="Mikhailova N."/>
            <person name="Pati A."/>
            <person name="Chen A."/>
            <person name="Palaniappan K."/>
            <person name="Land M."/>
            <person name="Hauser L."/>
            <person name="Chang Y."/>
            <person name="Jeffries C."/>
            <person name="Rohde M."/>
            <person name="Spring S."/>
            <person name="Goker M."/>
            <person name="Wirth R."/>
            <person name="Woyke T."/>
            <person name="Bristow J."/>
            <person name="Eisen J."/>
            <person name="Markowitz V."/>
            <person name="Hugenholtz P."/>
            <person name="Klenk H."/>
            <person name="Kyrpides N."/>
        </authorList>
    </citation>
    <scope>NUCLEOTIDE SEQUENCE [LARGE SCALE GENOMIC DNA]</scope>
    <source>
        <strain evidence="3">DSM 14429 / JCM 11212 / NBRC 100878 / IC-017</strain>
    </source>
</reference>
<protein>
    <submittedName>
        <fullName evidence="2">Uncharacterized protein</fullName>
    </submittedName>
</protein>
<accession>E1QUH9</accession>
<dbReference type="SUPFAM" id="SSF50998">
    <property type="entry name" value="Quinoprotein alcohol dehydrogenase-like"/>
    <property type="match status" value="1"/>
</dbReference>
<evidence type="ECO:0000313" key="3">
    <source>
        <dbReference type="Proteomes" id="UP000006681"/>
    </source>
</evidence>